<keyword evidence="3 9" id="KW-0813">Transport</keyword>
<dbReference type="CDD" id="cd06261">
    <property type="entry name" value="TM_PBP2"/>
    <property type="match status" value="1"/>
</dbReference>
<organism evidence="10 11">
    <name type="scientific">Mariniplasma anaerobium</name>
    <dbReference type="NCBI Taxonomy" id="2735436"/>
    <lineage>
        <taxon>Bacteria</taxon>
        <taxon>Bacillati</taxon>
        <taxon>Mycoplasmatota</taxon>
        <taxon>Mollicutes</taxon>
        <taxon>Acholeplasmatales</taxon>
        <taxon>Acholeplasmataceae</taxon>
        <taxon>Mariniplasma</taxon>
    </lineage>
</organism>
<keyword evidence="6" id="KW-0029">Amino-acid transport</keyword>
<feature type="transmembrane region" description="Helical" evidence="9">
    <location>
        <begin position="75"/>
        <end position="102"/>
    </location>
</feature>
<protein>
    <submittedName>
        <fullName evidence="10">Amino acid ABC transporter substrate-binding protein</fullName>
    </submittedName>
</protein>
<dbReference type="Pfam" id="PF00528">
    <property type="entry name" value="BPD_transp_1"/>
    <property type="match status" value="1"/>
</dbReference>
<dbReference type="SUPFAM" id="SSF161098">
    <property type="entry name" value="MetI-like"/>
    <property type="match status" value="1"/>
</dbReference>
<feature type="transmembrane region" description="Helical" evidence="9">
    <location>
        <begin position="108"/>
        <end position="130"/>
    </location>
</feature>
<dbReference type="PANTHER" id="PTHR30614">
    <property type="entry name" value="MEMBRANE COMPONENT OF AMINO ACID ABC TRANSPORTER"/>
    <property type="match status" value="1"/>
</dbReference>
<dbReference type="RefSeq" id="WP_176238803.1">
    <property type="nucleotide sequence ID" value="NZ_AP024412.1"/>
</dbReference>
<dbReference type="Gene3D" id="1.10.3720.10">
    <property type="entry name" value="MetI-like"/>
    <property type="match status" value="1"/>
</dbReference>
<evidence type="ECO:0000256" key="4">
    <source>
        <dbReference type="ARBA" id="ARBA00022475"/>
    </source>
</evidence>
<dbReference type="AlphaFoldDB" id="A0A7U9TJR2"/>
<dbReference type="GO" id="GO:0022857">
    <property type="term" value="F:transmembrane transporter activity"/>
    <property type="evidence" value="ECO:0007669"/>
    <property type="project" value="InterPro"/>
</dbReference>
<evidence type="ECO:0000256" key="9">
    <source>
        <dbReference type="RuleBase" id="RU363032"/>
    </source>
</evidence>
<dbReference type="InterPro" id="IPR010065">
    <property type="entry name" value="AA_ABC_transptr_permease_3TM"/>
</dbReference>
<dbReference type="EMBL" id="AP024412">
    <property type="protein sequence ID" value="BCR36384.1"/>
    <property type="molecule type" value="Genomic_DNA"/>
</dbReference>
<evidence type="ECO:0000256" key="7">
    <source>
        <dbReference type="ARBA" id="ARBA00022989"/>
    </source>
</evidence>
<dbReference type="PANTHER" id="PTHR30614:SF20">
    <property type="entry name" value="GLUTAMINE TRANSPORT SYSTEM PERMEASE PROTEIN GLNP"/>
    <property type="match status" value="1"/>
</dbReference>
<keyword evidence="11" id="KW-1185">Reference proteome</keyword>
<proteinExistence type="inferred from homology"/>
<evidence type="ECO:0000256" key="3">
    <source>
        <dbReference type="ARBA" id="ARBA00022448"/>
    </source>
</evidence>
<keyword evidence="7 9" id="KW-1133">Transmembrane helix</keyword>
<dbReference type="GO" id="GO:0043190">
    <property type="term" value="C:ATP-binding cassette (ABC) transporter complex"/>
    <property type="evidence" value="ECO:0007669"/>
    <property type="project" value="InterPro"/>
</dbReference>
<keyword evidence="4" id="KW-1003">Cell membrane</keyword>
<keyword evidence="8 9" id="KW-0472">Membrane</keyword>
<dbReference type="Proteomes" id="UP000620133">
    <property type="component" value="Chromosome"/>
</dbReference>
<dbReference type="NCBIfam" id="TIGR01726">
    <property type="entry name" value="HEQRo_perm_3TM"/>
    <property type="match status" value="1"/>
</dbReference>
<feature type="transmembrane region" description="Helical" evidence="9">
    <location>
        <begin position="31"/>
        <end position="55"/>
    </location>
</feature>
<evidence type="ECO:0000313" key="11">
    <source>
        <dbReference type="Proteomes" id="UP000620133"/>
    </source>
</evidence>
<dbReference type="PROSITE" id="PS50928">
    <property type="entry name" value="ABC_TM1"/>
    <property type="match status" value="1"/>
</dbReference>
<keyword evidence="5 9" id="KW-0812">Transmembrane</keyword>
<evidence type="ECO:0000313" key="10">
    <source>
        <dbReference type="EMBL" id="BCR36384.1"/>
    </source>
</evidence>
<name>A0A7U9TJR2_9MOLU</name>
<accession>A0A7U9TJR2</accession>
<comment type="subcellular location">
    <subcellularLocation>
        <location evidence="1 9">Cell membrane</location>
        <topology evidence="1 9">Multi-pass membrane protein</topology>
    </subcellularLocation>
</comment>
<evidence type="ECO:0000256" key="6">
    <source>
        <dbReference type="ARBA" id="ARBA00022970"/>
    </source>
</evidence>
<reference evidence="10" key="1">
    <citation type="submission" date="2021-01" db="EMBL/GenBank/DDBJ databases">
        <title>Draft genome sequence of Acholeplasmataceae bacterium strain Mahy22.</title>
        <authorList>
            <person name="Watanabe M."/>
            <person name="Kojima H."/>
            <person name="Fukui M."/>
        </authorList>
    </citation>
    <scope>NUCLEOTIDE SEQUENCE</scope>
    <source>
        <strain evidence="10">Mahy22</strain>
    </source>
</reference>
<dbReference type="GO" id="GO:0006865">
    <property type="term" value="P:amino acid transport"/>
    <property type="evidence" value="ECO:0007669"/>
    <property type="project" value="UniProtKB-KW"/>
</dbReference>
<sequence length="250" mass="28384">MIYATLPGRDQFFQTVWYLIETYAPFFFKGIYYTLLLSIVGTVGGFILSLFLTVIRTEEIDKRRDHIIQKISKKLGHIFTNIYITVFRGTPMIVQAMIFYYGISRFRLSWWTPLVAGLTVVTLNTTAYIAEVIRSGINGIDKGQMEAARSLGFSRRKAMFLIVLPQAIKNSLPAIGNEFIVNLKDTAVLSVIGVTELFRATQLATAPNYRTTEGFFIAALMYLTLTYITSKVVHYLENRKPAVRKVEAHV</sequence>
<dbReference type="KEGG" id="manr:MPAN_012770"/>
<evidence type="ECO:0000256" key="1">
    <source>
        <dbReference type="ARBA" id="ARBA00004651"/>
    </source>
</evidence>
<evidence type="ECO:0000256" key="2">
    <source>
        <dbReference type="ARBA" id="ARBA00010072"/>
    </source>
</evidence>
<evidence type="ECO:0000256" key="8">
    <source>
        <dbReference type="ARBA" id="ARBA00023136"/>
    </source>
</evidence>
<dbReference type="InterPro" id="IPR000515">
    <property type="entry name" value="MetI-like"/>
</dbReference>
<dbReference type="InterPro" id="IPR035906">
    <property type="entry name" value="MetI-like_sf"/>
</dbReference>
<comment type="similarity">
    <text evidence="2">Belongs to the binding-protein-dependent transport system permease family. HisMQ subfamily.</text>
</comment>
<gene>
    <name evidence="10" type="ORF">MPAN_012770</name>
</gene>
<evidence type="ECO:0000256" key="5">
    <source>
        <dbReference type="ARBA" id="ARBA00022692"/>
    </source>
</evidence>
<dbReference type="InterPro" id="IPR043429">
    <property type="entry name" value="ArtM/GltK/GlnP/TcyL/YhdX-like"/>
</dbReference>